<name>A0A5J4VID8_9EUKA</name>
<accession>A0A5J4VID8</accession>
<gene>
    <name evidence="1" type="ORF">EZS28_022319</name>
</gene>
<reference evidence="1 2" key="1">
    <citation type="submission" date="2019-03" db="EMBL/GenBank/DDBJ databases">
        <title>Single cell metagenomics reveals metabolic interactions within the superorganism composed of flagellate Streblomastix strix and complex community of Bacteroidetes bacteria on its surface.</title>
        <authorList>
            <person name="Treitli S.C."/>
            <person name="Kolisko M."/>
            <person name="Husnik F."/>
            <person name="Keeling P."/>
            <person name="Hampl V."/>
        </authorList>
    </citation>
    <scope>NUCLEOTIDE SEQUENCE [LARGE SCALE GENOMIC DNA]</scope>
    <source>
        <strain evidence="1">ST1C</strain>
    </source>
</reference>
<dbReference type="AlphaFoldDB" id="A0A5J4VID8"/>
<protein>
    <submittedName>
        <fullName evidence="1">Uncharacterized protein</fullName>
    </submittedName>
</protein>
<proteinExistence type="predicted"/>
<sequence>MKKEKVINLNQFQKKKKEILEIFEMKKKIIMLFIRQKKVEEVMIHLVTYAIEDGVVIKVDEQYYQL</sequence>
<dbReference type="Proteomes" id="UP000324800">
    <property type="component" value="Unassembled WGS sequence"/>
</dbReference>
<evidence type="ECO:0000313" key="2">
    <source>
        <dbReference type="Proteomes" id="UP000324800"/>
    </source>
</evidence>
<organism evidence="1 2">
    <name type="scientific">Streblomastix strix</name>
    <dbReference type="NCBI Taxonomy" id="222440"/>
    <lineage>
        <taxon>Eukaryota</taxon>
        <taxon>Metamonada</taxon>
        <taxon>Preaxostyla</taxon>
        <taxon>Oxymonadida</taxon>
        <taxon>Streblomastigidae</taxon>
        <taxon>Streblomastix</taxon>
    </lineage>
</organism>
<comment type="caution">
    <text evidence="1">The sequence shown here is derived from an EMBL/GenBank/DDBJ whole genome shotgun (WGS) entry which is preliminary data.</text>
</comment>
<evidence type="ECO:0000313" key="1">
    <source>
        <dbReference type="EMBL" id="KAA6382156.1"/>
    </source>
</evidence>
<dbReference type="EMBL" id="SNRW01006935">
    <property type="protein sequence ID" value="KAA6382156.1"/>
    <property type="molecule type" value="Genomic_DNA"/>
</dbReference>